<name>A0A9D3XS74_9SAUR</name>
<dbReference type="Proteomes" id="UP000827986">
    <property type="component" value="Unassembled WGS sequence"/>
</dbReference>
<feature type="region of interest" description="Disordered" evidence="1">
    <location>
        <begin position="1"/>
        <end position="23"/>
    </location>
</feature>
<sequence length="129" mass="14039">MLRFGGGPPSSAPHNRAGPGSTSVGPEPSLVFWSLCQSSFLSFGTRQCPRSDFSCIPVAHRAWHSVTCSDELGMLLSPEASQRILTQAVILQTQNTISLKEIFSNNVLTKKERMGCDTPLLPKKSFIAF</sequence>
<dbReference type="EMBL" id="JAHDVG010000464">
    <property type="protein sequence ID" value="KAH1185156.1"/>
    <property type="molecule type" value="Genomic_DNA"/>
</dbReference>
<keyword evidence="3" id="KW-1185">Reference proteome</keyword>
<organism evidence="2 3">
    <name type="scientific">Mauremys mutica</name>
    <name type="common">yellowpond turtle</name>
    <dbReference type="NCBI Taxonomy" id="74926"/>
    <lineage>
        <taxon>Eukaryota</taxon>
        <taxon>Metazoa</taxon>
        <taxon>Chordata</taxon>
        <taxon>Craniata</taxon>
        <taxon>Vertebrata</taxon>
        <taxon>Euteleostomi</taxon>
        <taxon>Archelosauria</taxon>
        <taxon>Testudinata</taxon>
        <taxon>Testudines</taxon>
        <taxon>Cryptodira</taxon>
        <taxon>Durocryptodira</taxon>
        <taxon>Testudinoidea</taxon>
        <taxon>Geoemydidae</taxon>
        <taxon>Geoemydinae</taxon>
        <taxon>Mauremys</taxon>
    </lineage>
</organism>
<reference evidence="2" key="1">
    <citation type="submission" date="2021-09" db="EMBL/GenBank/DDBJ databases">
        <title>The genome of Mauremys mutica provides insights into the evolution of semi-aquatic lifestyle.</title>
        <authorList>
            <person name="Gong S."/>
            <person name="Gao Y."/>
        </authorList>
    </citation>
    <scope>NUCLEOTIDE SEQUENCE</scope>
    <source>
        <strain evidence="2">MM-2020</strain>
        <tissue evidence="2">Muscle</tissue>
    </source>
</reference>
<evidence type="ECO:0000313" key="3">
    <source>
        <dbReference type="Proteomes" id="UP000827986"/>
    </source>
</evidence>
<evidence type="ECO:0000256" key="1">
    <source>
        <dbReference type="SAM" id="MobiDB-lite"/>
    </source>
</evidence>
<dbReference type="AlphaFoldDB" id="A0A9D3XS74"/>
<protein>
    <submittedName>
        <fullName evidence="2">Uncharacterized protein</fullName>
    </submittedName>
</protein>
<accession>A0A9D3XS74</accession>
<proteinExistence type="predicted"/>
<comment type="caution">
    <text evidence="2">The sequence shown here is derived from an EMBL/GenBank/DDBJ whole genome shotgun (WGS) entry which is preliminary data.</text>
</comment>
<gene>
    <name evidence="2" type="ORF">KIL84_013097</name>
</gene>
<evidence type="ECO:0000313" key="2">
    <source>
        <dbReference type="EMBL" id="KAH1185156.1"/>
    </source>
</evidence>